<feature type="domain" description="TonB-dependent receptor plug" evidence="13">
    <location>
        <begin position="220"/>
        <end position="318"/>
    </location>
</feature>
<keyword evidence="7 10" id="KW-0472">Membrane</keyword>
<sequence length="1166" mass="131927">MAILLSKKRSIDRNVSRRIVKMFLIQFVFCLCFFTSIASGVTQNRVVNLDFENVELSKALKSLSEAANCKFVFNYDDLNSYKVSAKLENKSVEECLDILLKGMPFKYSQEGELIVISYKSNDEKKVYTVRGVVKDETGMPLPGVAVIQKGTTFGAATDVDGRFEFKLTEKNVTLVFSFVGMKTKELLYDGSDKLLDVTMEEEVEMLGEVVATGYQTISRERSTGSVTILKAEDLGKVQSTSLVSKIEGLTPGLSTYGDELEIRGASSFAVSSTPLLVVDGIVMNQSLSSINPDDVETITVLKDAAATSLYGVRASNGVIVITTKKGKGDKVSIDLSASFYIKPIPKMSYMDYASTSDIIDFEQDFLFNYTEYGTDPSAYFTNKDASNAPKAYTRIERYYREMLDGNMTEAEVNQAINAMRDNDYRREAQKILTHTALSQNYNLSLLKGGEKSNLYFSLRYEDNGQYLRSNSANQYSIYLKNELKLADWFTLTYGSNVYLTKTEVSQSGVSWFDAMPYECVVSDEGDAVYQYKENYYRAMDINETEGLEFMGYNLKEEMYKNMLTTKSVYVRLFTNADFKLYKGLDLGVKFQYERTKSDAKQYDEADSYIMRDMVNRYASKSNNNFIYNIPQGGHMAEKHSDSEFFNFRAQLNYQTTIADKHDLTVLAGAEIRQDEWGESQSERYGYDDRKLTYKQVNWETLMTNGVQGQLTDALQKKSELLNVTNTKHRYVSAYANAGYTYDSKYSLNASIRVDQADLFGTDPKYRYRPLWSVGASWLMTRESFLNDIAWLDMLKLRTTYGITGNVDQSSSPYLLGTYANSLYTQASITLITQAPNKMLRWEKTSTFNVGMDFALIGRLSGSLEFYRRYSSDLLANKTLDPSLGFETARVNNGAMRNTGLEISVSYDWLKKKDWALNTTLTAANNKNVIKKVGYVPSNAIDMLQYPGSNYLKGDSYNSVYAYRYAGLTKTGDPSVYDQNGEVKSNEPVRDIAVLVNAGQLTPKWNGALTINLRWKSLEFFTKFVYYTGHSLRNDVTPLYSTYVDITGRMHKDMANRWTETNKNTDIPAMGAFGANQDRNYLWKYADVHVLSASFIKCRNIGITYSLPKDLIKKVNLQNVSLRAQVDNPFYWASNGEGIDPESFNANAGTRTELLMPTYSLGLNINF</sequence>
<comment type="similarity">
    <text evidence="10 11">Belongs to the TonB-dependent receptor family.</text>
</comment>
<comment type="caution">
    <text evidence="15">The sequence shown here is derived from an EMBL/GenBank/DDBJ whole genome shotgun (WGS) entry which is preliminary data.</text>
</comment>
<dbReference type="PROSITE" id="PS52016">
    <property type="entry name" value="TONB_DEPENDENT_REC_3"/>
    <property type="match status" value="1"/>
</dbReference>
<keyword evidence="5" id="KW-0732">Signal</keyword>
<dbReference type="GO" id="GO:0009279">
    <property type="term" value="C:cell outer membrane"/>
    <property type="evidence" value="ECO:0007669"/>
    <property type="project" value="UniProtKB-SubCell"/>
</dbReference>
<dbReference type="Gene3D" id="3.55.50.30">
    <property type="match status" value="1"/>
</dbReference>
<organism evidence="15 16">
    <name type="scientific">Butyricimonas faecihominis</name>
    <dbReference type="NCBI Taxonomy" id="1472416"/>
    <lineage>
        <taxon>Bacteria</taxon>
        <taxon>Pseudomonadati</taxon>
        <taxon>Bacteroidota</taxon>
        <taxon>Bacteroidia</taxon>
        <taxon>Bacteroidales</taxon>
        <taxon>Odoribacteraceae</taxon>
        <taxon>Butyricimonas</taxon>
    </lineage>
</organism>
<evidence type="ECO:0000259" key="12">
    <source>
        <dbReference type="Pfam" id="PF00593"/>
    </source>
</evidence>
<dbReference type="AlphaFoldDB" id="A0A7W6N0F3"/>
<dbReference type="NCBIfam" id="TIGR04057">
    <property type="entry name" value="SusC_RagA_signa"/>
    <property type="match status" value="1"/>
</dbReference>
<dbReference type="EMBL" id="JACIES010000019">
    <property type="protein sequence ID" value="MBB4028172.1"/>
    <property type="molecule type" value="Genomic_DNA"/>
</dbReference>
<dbReference type="InterPro" id="IPR023997">
    <property type="entry name" value="TonB-dep_OMP_SusC/RagA_CS"/>
</dbReference>
<gene>
    <name evidence="15" type="ORF">GGR14_004000</name>
</gene>
<evidence type="ECO:0000313" key="15">
    <source>
        <dbReference type="EMBL" id="MBB4028172.1"/>
    </source>
</evidence>
<evidence type="ECO:0000256" key="5">
    <source>
        <dbReference type="ARBA" id="ARBA00022729"/>
    </source>
</evidence>
<keyword evidence="16" id="KW-1185">Reference proteome</keyword>
<dbReference type="GO" id="GO:0044718">
    <property type="term" value="P:siderophore transmembrane transport"/>
    <property type="evidence" value="ECO:0007669"/>
    <property type="project" value="TreeGrafter"/>
</dbReference>
<keyword evidence="4 10" id="KW-0812">Transmembrane</keyword>
<dbReference type="GeneID" id="93099705"/>
<feature type="domain" description="TonB-dependent receptor-like beta-barrel" evidence="12">
    <location>
        <begin position="585"/>
        <end position="968"/>
    </location>
</feature>
<keyword evidence="9 10" id="KW-0998">Cell outer membrane</keyword>
<evidence type="ECO:0000256" key="3">
    <source>
        <dbReference type="ARBA" id="ARBA00022452"/>
    </source>
</evidence>
<accession>A0A7W6N0F3</accession>
<evidence type="ECO:0000259" key="13">
    <source>
        <dbReference type="Pfam" id="PF07715"/>
    </source>
</evidence>
<proteinExistence type="inferred from homology"/>
<protein>
    <submittedName>
        <fullName evidence="15">TonB-linked SusC/RagA family outer membrane protein</fullName>
    </submittedName>
</protein>
<dbReference type="SUPFAM" id="SSF56935">
    <property type="entry name" value="Porins"/>
    <property type="match status" value="1"/>
</dbReference>
<dbReference type="OrthoDB" id="9768177at2"/>
<dbReference type="SUPFAM" id="SSF49464">
    <property type="entry name" value="Carboxypeptidase regulatory domain-like"/>
    <property type="match status" value="1"/>
</dbReference>
<keyword evidence="6 11" id="KW-0798">TonB box</keyword>
<dbReference type="PANTHER" id="PTHR30069:SF29">
    <property type="entry name" value="HEMOGLOBIN AND HEMOGLOBIN-HAPTOGLOBIN-BINDING PROTEIN 1-RELATED"/>
    <property type="match status" value="1"/>
</dbReference>
<comment type="subcellular location">
    <subcellularLocation>
        <location evidence="1 10">Cell outer membrane</location>
        <topology evidence="1 10">Multi-pass membrane protein</topology>
    </subcellularLocation>
</comment>
<dbReference type="RefSeq" id="WP_151412084.1">
    <property type="nucleotide sequence ID" value="NZ_AP028155.1"/>
</dbReference>
<reference evidence="15 16" key="1">
    <citation type="submission" date="2020-08" db="EMBL/GenBank/DDBJ databases">
        <title>Genomic Encyclopedia of Type Strains, Phase IV (KMG-IV): sequencing the most valuable type-strain genomes for metagenomic binning, comparative biology and taxonomic classification.</title>
        <authorList>
            <person name="Goeker M."/>
        </authorList>
    </citation>
    <scope>NUCLEOTIDE SEQUENCE [LARGE SCALE GENOMIC DNA]</scope>
    <source>
        <strain evidence="15 16">DSM 105721</strain>
    </source>
</reference>
<dbReference type="NCBIfam" id="TIGR04056">
    <property type="entry name" value="OMP_RagA_SusC"/>
    <property type="match status" value="1"/>
</dbReference>
<feature type="domain" description="Protein FecR C-terminal" evidence="14">
    <location>
        <begin position="49"/>
        <end position="116"/>
    </location>
</feature>
<dbReference type="Gene3D" id="2.40.170.20">
    <property type="entry name" value="TonB-dependent receptor, beta-barrel domain"/>
    <property type="match status" value="1"/>
</dbReference>
<evidence type="ECO:0000256" key="4">
    <source>
        <dbReference type="ARBA" id="ARBA00022692"/>
    </source>
</evidence>
<dbReference type="Gene3D" id="2.60.40.1120">
    <property type="entry name" value="Carboxypeptidase-like, regulatory domain"/>
    <property type="match status" value="1"/>
</dbReference>
<dbReference type="InterPro" id="IPR012910">
    <property type="entry name" value="Plug_dom"/>
</dbReference>
<dbReference type="Proteomes" id="UP000546007">
    <property type="component" value="Unassembled WGS sequence"/>
</dbReference>
<dbReference type="InterPro" id="IPR000531">
    <property type="entry name" value="Beta-barrel_TonB"/>
</dbReference>
<name>A0A7W6N0F3_9BACT</name>
<dbReference type="InterPro" id="IPR036942">
    <property type="entry name" value="Beta-barrel_TonB_sf"/>
</dbReference>
<evidence type="ECO:0000313" key="16">
    <source>
        <dbReference type="Proteomes" id="UP000546007"/>
    </source>
</evidence>
<evidence type="ECO:0000256" key="7">
    <source>
        <dbReference type="ARBA" id="ARBA00023136"/>
    </source>
</evidence>
<dbReference type="InterPro" id="IPR032508">
    <property type="entry name" value="FecR_C"/>
</dbReference>
<dbReference type="InterPro" id="IPR023996">
    <property type="entry name" value="TonB-dep_OMP_SusC/RagA"/>
</dbReference>
<evidence type="ECO:0000256" key="9">
    <source>
        <dbReference type="ARBA" id="ARBA00023237"/>
    </source>
</evidence>
<evidence type="ECO:0000259" key="14">
    <source>
        <dbReference type="Pfam" id="PF16344"/>
    </source>
</evidence>
<keyword evidence="8" id="KW-0675">Receptor</keyword>
<dbReference type="Pfam" id="PF07715">
    <property type="entry name" value="Plug"/>
    <property type="match status" value="1"/>
</dbReference>
<evidence type="ECO:0000256" key="8">
    <source>
        <dbReference type="ARBA" id="ARBA00023170"/>
    </source>
</evidence>
<evidence type="ECO:0000256" key="2">
    <source>
        <dbReference type="ARBA" id="ARBA00022448"/>
    </source>
</evidence>
<dbReference type="Pfam" id="PF13715">
    <property type="entry name" value="CarbopepD_reg_2"/>
    <property type="match status" value="1"/>
</dbReference>
<dbReference type="GO" id="GO:0015344">
    <property type="term" value="F:siderophore uptake transmembrane transporter activity"/>
    <property type="evidence" value="ECO:0007669"/>
    <property type="project" value="TreeGrafter"/>
</dbReference>
<dbReference type="InterPro" id="IPR039426">
    <property type="entry name" value="TonB-dep_rcpt-like"/>
</dbReference>
<keyword evidence="2 10" id="KW-0813">Transport</keyword>
<evidence type="ECO:0000256" key="10">
    <source>
        <dbReference type="PROSITE-ProRule" id="PRU01360"/>
    </source>
</evidence>
<dbReference type="Gene3D" id="2.170.130.10">
    <property type="entry name" value="TonB-dependent receptor, plug domain"/>
    <property type="match status" value="1"/>
</dbReference>
<dbReference type="InterPro" id="IPR037066">
    <property type="entry name" value="Plug_dom_sf"/>
</dbReference>
<keyword evidence="3 10" id="KW-1134">Transmembrane beta strand</keyword>
<evidence type="ECO:0000256" key="11">
    <source>
        <dbReference type="RuleBase" id="RU003357"/>
    </source>
</evidence>
<dbReference type="PANTHER" id="PTHR30069">
    <property type="entry name" value="TONB-DEPENDENT OUTER MEMBRANE RECEPTOR"/>
    <property type="match status" value="1"/>
</dbReference>
<evidence type="ECO:0000256" key="6">
    <source>
        <dbReference type="ARBA" id="ARBA00023077"/>
    </source>
</evidence>
<dbReference type="Pfam" id="PF16344">
    <property type="entry name" value="FecR_C"/>
    <property type="match status" value="1"/>
</dbReference>
<dbReference type="InterPro" id="IPR008969">
    <property type="entry name" value="CarboxyPept-like_regulatory"/>
</dbReference>
<evidence type="ECO:0000256" key="1">
    <source>
        <dbReference type="ARBA" id="ARBA00004571"/>
    </source>
</evidence>
<dbReference type="Pfam" id="PF00593">
    <property type="entry name" value="TonB_dep_Rec_b-barrel"/>
    <property type="match status" value="1"/>
</dbReference>